<dbReference type="InterPro" id="IPR002035">
    <property type="entry name" value="VWF_A"/>
</dbReference>
<reference evidence="3 4" key="1">
    <citation type="submission" date="2024-10" db="EMBL/GenBank/DDBJ databases">
        <title>Updated reference genomes for cyclostephanoid diatoms.</title>
        <authorList>
            <person name="Roberts W.R."/>
            <person name="Alverson A.J."/>
        </authorList>
    </citation>
    <scope>NUCLEOTIDE SEQUENCE [LARGE SCALE GENOMIC DNA]</scope>
    <source>
        <strain evidence="3 4">AJA232-27</strain>
    </source>
</reference>
<proteinExistence type="predicted"/>
<dbReference type="SMART" id="SM00327">
    <property type="entry name" value="VWA"/>
    <property type="match status" value="1"/>
</dbReference>
<dbReference type="PROSITE" id="PS50234">
    <property type="entry name" value="VWFA"/>
    <property type="match status" value="1"/>
</dbReference>
<dbReference type="Gene3D" id="3.40.50.410">
    <property type="entry name" value="von Willebrand factor, type A domain"/>
    <property type="match status" value="1"/>
</dbReference>
<evidence type="ECO:0000313" key="4">
    <source>
        <dbReference type="Proteomes" id="UP001530293"/>
    </source>
</evidence>
<dbReference type="AlphaFoldDB" id="A0ABD3M328"/>
<dbReference type="PANTHER" id="PTHR10579:SF43">
    <property type="entry name" value="ZINC FINGER (C3HC4-TYPE RING FINGER) FAMILY PROTEIN"/>
    <property type="match status" value="1"/>
</dbReference>
<comment type="caution">
    <text evidence="3">The sequence shown here is derived from an EMBL/GenBank/DDBJ whole genome shotgun (WGS) entry which is preliminary data.</text>
</comment>
<protein>
    <recommendedName>
        <fullName evidence="2">VWFA domain-containing protein</fullName>
    </recommendedName>
</protein>
<dbReference type="SUPFAM" id="SSF53300">
    <property type="entry name" value="vWA-like"/>
    <property type="match status" value="1"/>
</dbReference>
<evidence type="ECO:0000259" key="2">
    <source>
        <dbReference type="PROSITE" id="PS50234"/>
    </source>
</evidence>
<gene>
    <name evidence="3" type="ORF">ACHAWU_009880</name>
</gene>
<dbReference type="PANTHER" id="PTHR10579">
    <property type="entry name" value="CALCIUM-ACTIVATED CHLORIDE CHANNEL REGULATOR"/>
    <property type="match status" value="1"/>
</dbReference>
<name>A0ABD3M328_9STRA</name>
<sequence>MTSNTITTNDPLLLSDYGIGSDPGEQLDLPPPPAKRVKLDASYYFQEEASEKDAVDFALQILQREHERYDPLRPSLEFSVAPHRGSIGLRSSEVVTQICATVKASELPADDSYARAPVDIVVALDVSGSMRVDKLDLCKKTLSLLLRELHHDDRFCLISFSDDARIEVPMLKVSDEQKLNAVHIIEQMQVRGRTNIASAISLAAEVANGVKDPNKVRSVCLLTDGNANVGITEENHLTDLTGIFVEDGHNPHSPPISLHTFGYGPEPDSKLLMSIARVTPGGSFYSVRDNSQIASSFGDAIGGILSVVAQQVILTISVPEDAAEIGAKIVTIHHDKKTEISDGVFQVAVGDMYAEETRDIIFEVSLVYPKTDDLPTLFPHAIVELSYFDTIKHTLIGPLTCTALIARPNNDDLSWPNCYVAIQWMRVRTAKVIADAWQLEQIGDLDRAKQKLNGWIEEFQKEKFEIGSDEPLLDQLLVDLTGCLDMLKKTNYDAYVENELGVRMQAHLSQRCSEPIGKRSVYRTAQKSLRAQAFERHV</sequence>
<evidence type="ECO:0000313" key="3">
    <source>
        <dbReference type="EMBL" id="KAL3756486.1"/>
    </source>
</evidence>
<dbReference type="Pfam" id="PF00092">
    <property type="entry name" value="VWA"/>
    <property type="match status" value="1"/>
</dbReference>
<dbReference type="Proteomes" id="UP001530293">
    <property type="component" value="Unassembled WGS sequence"/>
</dbReference>
<feature type="compositionally biased region" description="Polar residues" evidence="1">
    <location>
        <begin position="1"/>
        <end position="10"/>
    </location>
</feature>
<dbReference type="InterPro" id="IPR036465">
    <property type="entry name" value="vWFA_dom_sf"/>
</dbReference>
<feature type="region of interest" description="Disordered" evidence="1">
    <location>
        <begin position="1"/>
        <end position="31"/>
    </location>
</feature>
<dbReference type="EMBL" id="JALLBG020000303">
    <property type="protein sequence ID" value="KAL3756486.1"/>
    <property type="molecule type" value="Genomic_DNA"/>
</dbReference>
<feature type="domain" description="VWFA" evidence="2">
    <location>
        <begin position="119"/>
        <end position="301"/>
    </location>
</feature>
<keyword evidence="4" id="KW-1185">Reference proteome</keyword>
<organism evidence="3 4">
    <name type="scientific">Discostella pseudostelligera</name>
    <dbReference type="NCBI Taxonomy" id="259834"/>
    <lineage>
        <taxon>Eukaryota</taxon>
        <taxon>Sar</taxon>
        <taxon>Stramenopiles</taxon>
        <taxon>Ochrophyta</taxon>
        <taxon>Bacillariophyta</taxon>
        <taxon>Coscinodiscophyceae</taxon>
        <taxon>Thalassiosirophycidae</taxon>
        <taxon>Stephanodiscales</taxon>
        <taxon>Stephanodiscaceae</taxon>
        <taxon>Discostella</taxon>
    </lineage>
</organism>
<accession>A0ABD3M328</accession>
<evidence type="ECO:0000256" key="1">
    <source>
        <dbReference type="SAM" id="MobiDB-lite"/>
    </source>
</evidence>
<dbReference type="InterPro" id="IPR051266">
    <property type="entry name" value="CLCR"/>
</dbReference>